<dbReference type="InterPro" id="IPR015330">
    <property type="entry name" value="DNA_primase/pol_bifunc_N"/>
</dbReference>
<gene>
    <name evidence="2" type="ORF">CVO96_20250</name>
</gene>
<keyword evidence="3" id="KW-1185">Reference proteome</keyword>
<feature type="domain" description="DNA primase/polymerase bifunctional N-terminal" evidence="1">
    <location>
        <begin position="26"/>
        <end position="209"/>
    </location>
</feature>
<dbReference type="EMBL" id="PPPD01000005">
    <property type="protein sequence ID" value="PNY79250.1"/>
    <property type="molecule type" value="Genomic_DNA"/>
</dbReference>
<organism evidence="2 3">
    <name type="scientific">Deinococcus koreensis</name>
    <dbReference type="NCBI Taxonomy" id="2054903"/>
    <lineage>
        <taxon>Bacteria</taxon>
        <taxon>Thermotogati</taxon>
        <taxon>Deinococcota</taxon>
        <taxon>Deinococci</taxon>
        <taxon>Deinococcales</taxon>
        <taxon>Deinococcaceae</taxon>
        <taxon>Deinococcus</taxon>
    </lineage>
</organism>
<dbReference type="SUPFAM" id="SSF56747">
    <property type="entry name" value="Prim-pol domain"/>
    <property type="match status" value="1"/>
</dbReference>
<reference evidence="2 3" key="1">
    <citation type="submission" date="2018-01" db="EMBL/GenBank/DDBJ databases">
        <title>Deinococcus koreensis sp. nov., a radiation-resistant bacterium isolated from river water.</title>
        <authorList>
            <person name="Choi A."/>
        </authorList>
    </citation>
    <scope>NUCLEOTIDE SEQUENCE [LARGE SCALE GENOMIC DNA]</scope>
    <source>
        <strain evidence="2 3">SJW1-2</strain>
    </source>
</reference>
<name>A0A2K3URX2_9DEIO</name>
<dbReference type="Proteomes" id="UP000236379">
    <property type="component" value="Unassembled WGS sequence"/>
</dbReference>
<dbReference type="OrthoDB" id="158067at2"/>
<protein>
    <submittedName>
        <fullName evidence="2">DNA primase</fullName>
    </submittedName>
</protein>
<dbReference type="Pfam" id="PF09250">
    <property type="entry name" value="Prim-Pol"/>
    <property type="match status" value="1"/>
</dbReference>
<evidence type="ECO:0000313" key="3">
    <source>
        <dbReference type="Proteomes" id="UP000236379"/>
    </source>
</evidence>
<evidence type="ECO:0000313" key="2">
    <source>
        <dbReference type="EMBL" id="PNY79250.1"/>
    </source>
</evidence>
<accession>A0A2K3URX2</accession>
<dbReference type="CDD" id="cd04859">
    <property type="entry name" value="Prim_Pol"/>
    <property type="match status" value="1"/>
</dbReference>
<proteinExistence type="predicted"/>
<comment type="caution">
    <text evidence="2">The sequence shown here is derived from an EMBL/GenBank/DDBJ whole genome shotgun (WGS) entry which is preliminary data.</text>
</comment>
<dbReference type="AlphaFoldDB" id="A0A2K3URX2"/>
<sequence>MPYATVTQFGHHTAMSLPPHDLLRTARQYVDAGLSVIPVGVSGSYAKHPHYDALKKSGHCSWDEGRGKWVATWLAFRERLPTQGELHAWFILHGAQGMALVTGRVSGLIALDFDQGAGVDTMHLLGIEPHVRSASGGYHVYVRHPGWHVSTTNSTTKRSLPPGVDVRGDGGLVVLPPTVTDAGRYERLPGKKLLNRLTIPETAELAGQRYRVRELLGLACAPECLEEAPRAAVRAPVFNAPGSDGGEQHRRVDYMMLIERAQNLAANRGRNDAGFWLACQLRDNDFPQDEALEVGPSWLSLLPGTNTKGAREAYVLAHFEASVRSAYRKVPAGRDSKPWVKGYGR</sequence>
<dbReference type="Gene3D" id="3.30.720.160">
    <property type="entry name" value="Bifunctional DNA primase/polymerase, N-terminal"/>
    <property type="match status" value="1"/>
</dbReference>
<evidence type="ECO:0000259" key="1">
    <source>
        <dbReference type="SMART" id="SM00943"/>
    </source>
</evidence>
<dbReference type="SMART" id="SM00943">
    <property type="entry name" value="Prim-Pol"/>
    <property type="match status" value="1"/>
</dbReference>